<evidence type="ECO:0000313" key="2">
    <source>
        <dbReference type="EMBL" id="SVB72363.1"/>
    </source>
</evidence>
<dbReference type="EMBL" id="UINC01054536">
    <property type="protein sequence ID" value="SVB72363.1"/>
    <property type="molecule type" value="Genomic_DNA"/>
</dbReference>
<organism evidence="2">
    <name type="scientific">marine metagenome</name>
    <dbReference type="NCBI Taxonomy" id="408172"/>
    <lineage>
        <taxon>unclassified sequences</taxon>
        <taxon>metagenomes</taxon>
        <taxon>ecological metagenomes</taxon>
    </lineage>
</organism>
<protein>
    <recommendedName>
        <fullName evidence="1">DUF6810 domain-containing protein</fullName>
    </recommendedName>
</protein>
<feature type="non-terminal residue" evidence="2">
    <location>
        <position position="1"/>
    </location>
</feature>
<dbReference type="InterPro" id="IPR049216">
    <property type="entry name" value="DUF6810"/>
</dbReference>
<reference evidence="2" key="1">
    <citation type="submission" date="2018-05" db="EMBL/GenBank/DDBJ databases">
        <authorList>
            <person name="Lanie J.A."/>
            <person name="Ng W.-L."/>
            <person name="Kazmierczak K.M."/>
            <person name="Andrzejewski T.M."/>
            <person name="Davidsen T.M."/>
            <person name="Wayne K.J."/>
            <person name="Tettelin H."/>
            <person name="Glass J.I."/>
            <person name="Rusch D."/>
            <person name="Podicherti R."/>
            <person name="Tsui H.-C.T."/>
            <person name="Winkler M.E."/>
        </authorList>
    </citation>
    <scope>NUCLEOTIDE SEQUENCE</scope>
</reference>
<proteinExistence type="predicted"/>
<gene>
    <name evidence="2" type="ORF">METZ01_LOCUS225217</name>
</gene>
<feature type="domain" description="DUF6810" evidence="1">
    <location>
        <begin position="96"/>
        <end position="230"/>
    </location>
</feature>
<sequence length="231" mass="25089">ALQGFVECLTSAELGSLASLGEGEGSDFGQGSTGYSSRQEGCMVGELGEFFAEGYGGELSKEVVQDFAVAIDVCQLELTVDEMLSKIVDTERSYKIADLEAAGFKTAKSYDVRDLDGASSVHYGFYGADPYDRLEYEARFYFSHEAAREVGVEFADEATGVNASLYADDQRWTEGLSDRRRCDSGGGHSVGRCGFPKYFDYVVAGNMVLMCQGKNTLESLEACTDLLKVIE</sequence>
<dbReference type="AlphaFoldDB" id="A0A382GCP4"/>
<name>A0A382GCP4_9ZZZZ</name>
<dbReference type="Pfam" id="PF20650">
    <property type="entry name" value="DUF6810"/>
    <property type="match status" value="1"/>
</dbReference>
<accession>A0A382GCP4</accession>
<evidence type="ECO:0000259" key="1">
    <source>
        <dbReference type="Pfam" id="PF20650"/>
    </source>
</evidence>